<name>A0A6I6SL52_9GAMM</name>
<gene>
    <name evidence="2" type="ORF">EKK97_20280</name>
</gene>
<dbReference type="GO" id="GO:0043683">
    <property type="term" value="P:type IV pilus assembly"/>
    <property type="evidence" value="ECO:0007669"/>
    <property type="project" value="InterPro"/>
</dbReference>
<dbReference type="KEGG" id="htx:EKK97_20280"/>
<keyword evidence="1" id="KW-1133">Transmembrane helix</keyword>
<reference evidence="2 3" key="1">
    <citation type="submission" date="2019-01" db="EMBL/GenBank/DDBJ databases">
        <title>Complete genome of a denitifying bacterium Halomons sp. BC-M4-5.</title>
        <authorList>
            <person name="Wang L."/>
            <person name="Shao Z."/>
        </authorList>
    </citation>
    <scope>NUCLEOTIDE SEQUENCE [LARGE SCALE GENOMIC DNA]</scope>
    <source>
        <strain evidence="2 3">BC-M4-5</strain>
    </source>
</reference>
<sequence>MLIDEPRPPGSTESPGTRRGQRGFTLIELMIAVAVVAILASIAVPGYRSHVERATRTDALSGLMEAAGQLERCYTVNHSYMDCGVISLSPREHYSITVTSTAATYLLTAALRAGRSDGCTENLTLSHQGARNPPGCW</sequence>
<dbReference type="OrthoDB" id="5296638at2"/>
<dbReference type="RefSeq" id="WP_159554739.1">
    <property type="nucleotide sequence ID" value="NZ_CP035042.1"/>
</dbReference>
<dbReference type="InterPro" id="IPR012902">
    <property type="entry name" value="N_methyl_site"/>
</dbReference>
<evidence type="ECO:0000256" key="1">
    <source>
        <dbReference type="SAM" id="Phobius"/>
    </source>
</evidence>
<dbReference type="EMBL" id="CP035042">
    <property type="protein sequence ID" value="QHC51468.1"/>
    <property type="molecule type" value="Genomic_DNA"/>
</dbReference>
<proteinExistence type="predicted"/>
<accession>A0A6I6SL52</accession>
<keyword evidence="3" id="KW-1185">Reference proteome</keyword>
<dbReference type="Proteomes" id="UP000464013">
    <property type="component" value="Chromosome"/>
</dbReference>
<dbReference type="InterPro" id="IPR045584">
    <property type="entry name" value="Pilin-like"/>
</dbReference>
<dbReference type="PROSITE" id="PS00409">
    <property type="entry name" value="PROKAR_NTER_METHYL"/>
    <property type="match status" value="1"/>
</dbReference>
<evidence type="ECO:0000313" key="2">
    <source>
        <dbReference type="EMBL" id="QHC51468.1"/>
    </source>
</evidence>
<dbReference type="Pfam" id="PF07963">
    <property type="entry name" value="N_methyl"/>
    <property type="match status" value="1"/>
</dbReference>
<evidence type="ECO:0000313" key="3">
    <source>
        <dbReference type="Proteomes" id="UP000464013"/>
    </source>
</evidence>
<dbReference type="NCBIfam" id="TIGR02532">
    <property type="entry name" value="IV_pilin_GFxxxE"/>
    <property type="match status" value="1"/>
</dbReference>
<keyword evidence="1" id="KW-0812">Transmembrane</keyword>
<keyword evidence="1" id="KW-0472">Membrane</keyword>
<dbReference type="Gene3D" id="3.30.700.10">
    <property type="entry name" value="Glycoprotein, Type 4 Pilin"/>
    <property type="match status" value="1"/>
</dbReference>
<protein>
    <submittedName>
        <fullName evidence="2">Prepilin-type N-terminal cleavage/methylation domain-containing protein</fullName>
    </submittedName>
</protein>
<dbReference type="SUPFAM" id="SSF54523">
    <property type="entry name" value="Pili subunits"/>
    <property type="match status" value="1"/>
</dbReference>
<dbReference type="InterPro" id="IPR031982">
    <property type="entry name" value="PilE-like"/>
</dbReference>
<dbReference type="AlphaFoldDB" id="A0A6I6SL52"/>
<dbReference type="Pfam" id="PF16732">
    <property type="entry name" value="ComP_DUS"/>
    <property type="match status" value="1"/>
</dbReference>
<organism evidence="2 3">
    <name type="scientific">Billgrantia tianxiuensis</name>
    <dbReference type="NCBI Taxonomy" id="2497861"/>
    <lineage>
        <taxon>Bacteria</taxon>
        <taxon>Pseudomonadati</taxon>
        <taxon>Pseudomonadota</taxon>
        <taxon>Gammaproteobacteria</taxon>
        <taxon>Oceanospirillales</taxon>
        <taxon>Halomonadaceae</taxon>
        <taxon>Billgrantia</taxon>
    </lineage>
</organism>
<feature type="transmembrane region" description="Helical" evidence="1">
    <location>
        <begin position="24"/>
        <end position="47"/>
    </location>
</feature>